<comment type="caution">
    <text evidence="2">The sequence shown here is derived from an EMBL/GenBank/DDBJ whole genome shotgun (WGS) entry which is preliminary data.</text>
</comment>
<protein>
    <submittedName>
        <fullName evidence="2">Uncharacterized protein</fullName>
    </submittedName>
</protein>
<gene>
    <name evidence="2" type="ORF">L195_g064572</name>
</gene>
<dbReference type="AlphaFoldDB" id="A0A2K3KTX2"/>
<dbReference type="Proteomes" id="UP000236291">
    <property type="component" value="Unassembled WGS sequence"/>
</dbReference>
<feature type="compositionally biased region" description="Low complexity" evidence="1">
    <location>
        <begin position="10"/>
        <end position="25"/>
    </location>
</feature>
<reference evidence="2 3" key="2">
    <citation type="journal article" date="2017" name="Front. Plant Sci.">
        <title>Gene Classification and Mining of Molecular Markers Useful in Red Clover (Trifolium pratense) Breeding.</title>
        <authorList>
            <person name="Istvanek J."/>
            <person name="Dluhosova J."/>
            <person name="Dluhos P."/>
            <person name="Patkova L."/>
            <person name="Nedelnik J."/>
            <person name="Repkova J."/>
        </authorList>
    </citation>
    <scope>NUCLEOTIDE SEQUENCE [LARGE SCALE GENOMIC DNA]</scope>
    <source>
        <strain evidence="3">cv. Tatra</strain>
        <tissue evidence="2">Young leaves</tissue>
    </source>
</reference>
<sequence>EEDKVDSELDSNLSESSDADMSFRV</sequence>
<feature type="region of interest" description="Disordered" evidence="1">
    <location>
        <begin position="1"/>
        <end position="25"/>
    </location>
</feature>
<proteinExistence type="predicted"/>
<name>A0A2K3KTX2_TRIPR</name>
<evidence type="ECO:0000256" key="1">
    <source>
        <dbReference type="SAM" id="MobiDB-lite"/>
    </source>
</evidence>
<dbReference type="EMBL" id="ASHM01256657">
    <property type="protein sequence ID" value="PNX69742.1"/>
    <property type="molecule type" value="Genomic_DNA"/>
</dbReference>
<reference evidence="2 3" key="1">
    <citation type="journal article" date="2014" name="Am. J. Bot.">
        <title>Genome assembly and annotation for red clover (Trifolium pratense; Fabaceae).</title>
        <authorList>
            <person name="Istvanek J."/>
            <person name="Jaros M."/>
            <person name="Krenek A."/>
            <person name="Repkova J."/>
        </authorList>
    </citation>
    <scope>NUCLEOTIDE SEQUENCE [LARGE SCALE GENOMIC DNA]</scope>
    <source>
        <strain evidence="3">cv. Tatra</strain>
        <tissue evidence="2">Young leaves</tissue>
    </source>
</reference>
<evidence type="ECO:0000313" key="2">
    <source>
        <dbReference type="EMBL" id="PNX69742.1"/>
    </source>
</evidence>
<accession>A0A2K3KTX2</accession>
<feature type="non-terminal residue" evidence="2">
    <location>
        <position position="1"/>
    </location>
</feature>
<organism evidence="2 3">
    <name type="scientific">Trifolium pratense</name>
    <name type="common">Red clover</name>
    <dbReference type="NCBI Taxonomy" id="57577"/>
    <lineage>
        <taxon>Eukaryota</taxon>
        <taxon>Viridiplantae</taxon>
        <taxon>Streptophyta</taxon>
        <taxon>Embryophyta</taxon>
        <taxon>Tracheophyta</taxon>
        <taxon>Spermatophyta</taxon>
        <taxon>Magnoliopsida</taxon>
        <taxon>eudicotyledons</taxon>
        <taxon>Gunneridae</taxon>
        <taxon>Pentapetalae</taxon>
        <taxon>rosids</taxon>
        <taxon>fabids</taxon>
        <taxon>Fabales</taxon>
        <taxon>Fabaceae</taxon>
        <taxon>Papilionoideae</taxon>
        <taxon>50 kb inversion clade</taxon>
        <taxon>NPAAA clade</taxon>
        <taxon>Hologalegina</taxon>
        <taxon>IRL clade</taxon>
        <taxon>Trifolieae</taxon>
        <taxon>Trifolium</taxon>
    </lineage>
</organism>
<evidence type="ECO:0000313" key="3">
    <source>
        <dbReference type="Proteomes" id="UP000236291"/>
    </source>
</evidence>